<comment type="subunit">
    <text evidence="2">Homotetramer.</text>
</comment>
<dbReference type="SUPFAM" id="SSF53720">
    <property type="entry name" value="ALDH-like"/>
    <property type="match status" value="1"/>
</dbReference>
<keyword evidence="3" id="KW-0560">Oxidoreductase</keyword>
<evidence type="ECO:0000256" key="2">
    <source>
        <dbReference type="ARBA" id="ARBA00011881"/>
    </source>
</evidence>
<accession>M0P3V2</accession>
<dbReference type="FunFam" id="3.40.309.10:FF:000009">
    <property type="entry name" value="Aldehyde dehydrogenase A"/>
    <property type="match status" value="1"/>
</dbReference>
<dbReference type="Pfam" id="PF00171">
    <property type="entry name" value="Aldedh"/>
    <property type="match status" value="1"/>
</dbReference>
<sequence length="482" mass="50424">MSTTAYQYVDGEWIEGESDDEITVRDPADPDDPIAAFPGASQAQARAAVRAADTASASWAEAAPVEREEVLYEVADRIDAAQDSLAETLTREEGKPISSSRGEVARAAEIFRFFASQARTATGDTVPSNDPETFTYTVREPLGVVSLITPWNFPIATPSWKLATALATGNAVVLKPSSETPMIARRLVELLEAAGLPGGVVNLVVGAGSTVGDELTTHEAVDGVSFTGSTATGQHIAETVAERGLPVQTEMGGKNPLVVLPDADLDAAVDTAIAGAFGGCGQACTATSRLVVHEDVASEVTDAVVERAEGLSLGPGMDDPDMGPAVSAAENETNAEYVEVAKDEGATLLTGGGTPAGLEDGHFIEPTVFGDVDSEMRIAQEEVFGPVLGIIEVADFEEAMAVANDVDYGLSSGVFTSDMAAAREFTRRIEAGVVKVNGSTTGSQIQMPFGGMKASSSETTKEMGKRAYEFYTHEKVVYRSDP</sequence>
<reference evidence="5 6" key="1">
    <citation type="journal article" date="2014" name="PLoS Genet.">
        <title>Phylogenetically driven sequencing of extremely halophilic archaea reveals strategies for static and dynamic osmo-response.</title>
        <authorList>
            <person name="Becker E.A."/>
            <person name="Seitzer P.M."/>
            <person name="Tritt A."/>
            <person name="Larsen D."/>
            <person name="Krusor M."/>
            <person name="Yao A.I."/>
            <person name="Wu D."/>
            <person name="Madern D."/>
            <person name="Eisen J.A."/>
            <person name="Darling A.E."/>
            <person name="Facciotti M.T."/>
        </authorList>
    </citation>
    <scope>NUCLEOTIDE SEQUENCE [LARGE SCALE GENOMIC DNA]</scope>
    <source>
        <strain evidence="5 6">JCM 14978</strain>
    </source>
</reference>
<dbReference type="Gene3D" id="3.40.309.10">
    <property type="entry name" value="Aldehyde Dehydrogenase, Chain A, domain 2"/>
    <property type="match status" value="1"/>
</dbReference>
<dbReference type="InterPro" id="IPR015590">
    <property type="entry name" value="Aldehyde_DH_dom"/>
</dbReference>
<evidence type="ECO:0000256" key="1">
    <source>
        <dbReference type="ARBA" id="ARBA00009986"/>
    </source>
</evidence>
<dbReference type="PANTHER" id="PTHR11699">
    <property type="entry name" value="ALDEHYDE DEHYDROGENASE-RELATED"/>
    <property type="match status" value="1"/>
</dbReference>
<dbReference type="RefSeq" id="WP_008848363.1">
    <property type="nucleotide sequence ID" value="NZ_AOJH01000053.1"/>
</dbReference>
<dbReference type="GO" id="GO:0016620">
    <property type="term" value="F:oxidoreductase activity, acting on the aldehyde or oxo group of donors, NAD or NADP as acceptor"/>
    <property type="evidence" value="ECO:0007669"/>
    <property type="project" value="InterPro"/>
</dbReference>
<evidence type="ECO:0000313" key="6">
    <source>
        <dbReference type="Proteomes" id="UP000011546"/>
    </source>
</evidence>
<comment type="similarity">
    <text evidence="1">Belongs to the aldehyde dehydrogenase family.</text>
</comment>
<dbReference type="Proteomes" id="UP000011546">
    <property type="component" value="Unassembled WGS sequence"/>
</dbReference>
<keyword evidence="6" id="KW-1185">Reference proteome</keyword>
<dbReference type="AlphaFoldDB" id="M0P3V2"/>
<comment type="caution">
    <text evidence="5">The sequence shown here is derived from an EMBL/GenBank/DDBJ whole genome shotgun (WGS) entry which is preliminary data.</text>
</comment>
<dbReference type="InterPro" id="IPR016163">
    <property type="entry name" value="Ald_DH_C"/>
</dbReference>
<dbReference type="PATRIC" id="fig|1230456.3.peg.1619"/>
<dbReference type="InterPro" id="IPR016161">
    <property type="entry name" value="Ald_DH/histidinol_DH"/>
</dbReference>
<dbReference type="STRING" id="1230456.C468_08204"/>
<protein>
    <submittedName>
        <fullName evidence="5">Aldehyde Dehydrogenase</fullName>
    </submittedName>
</protein>
<dbReference type="FunFam" id="3.40.605.10:FF:000007">
    <property type="entry name" value="NAD/NADP-dependent betaine aldehyde dehydrogenase"/>
    <property type="match status" value="1"/>
</dbReference>
<evidence type="ECO:0000259" key="4">
    <source>
        <dbReference type="Pfam" id="PF00171"/>
    </source>
</evidence>
<evidence type="ECO:0000256" key="3">
    <source>
        <dbReference type="ARBA" id="ARBA00023002"/>
    </source>
</evidence>
<dbReference type="OrthoDB" id="6342at2157"/>
<dbReference type="InterPro" id="IPR016162">
    <property type="entry name" value="Ald_DH_N"/>
</dbReference>
<feature type="domain" description="Aldehyde dehydrogenase" evidence="4">
    <location>
        <begin position="13"/>
        <end position="477"/>
    </location>
</feature>
<dbReference type="EMBL" id="AOJH01000053">
    <property type="protein sequence ID" value="EMA64827.1"/>
    <property type="molecule type" value="Genomic_DNA"/>
</dbReference>
<proteinExistence type="inferred from homology"/>
<name>M0P3V2_9EURY</name>
<organism evidence="5 6">
    <name type="scientific">Halorubrum kocurii JCM 14978</name>
    <dbReference type="NCBI Taxonomy" id="1230456"/>
    <lineage>
        <taxon>Archaea</taxon>
        <taxon>Methanobacteriati</taxon>
        <taxon>Methanobacteriota</taxon>
        <taxon>Stenosarchaea group</taxon>
        <taxon>Halobacteria</taxon>
        <taxon>Halobacteriales</taxon>
        <taxon>Haloferacaceae</taxon>
        <taxon>Halorubrum</taxon>
    </lineage>
</organism>
<evidence type="ECO:0000313" key="5">
    <source>
        <dbReference type="EMBL" id="EMA64827.1"/>
    </source>
</evidence>
<dbReference type="Gene3D" id="3.40.605.10">
    <property type="entry name" value="Aldehyde Dehydrogenase, Chain A, domain 1"/>
    <property type="match status" value="1"/>
</dbReference>
<gene>
    <name evidence="5" type="ORF">C468_08204</name>
</gene>